<dbReference type="GO" id="GO:0008270">
    <property type="term" value="F:zinc ion binding"/>
    <property type="evidence" value="ECO:0007669"/>
    <property type="project" value="UniProtKB-KW"/>
</dbReference>
<dbReference type="InterPro" id="IPR001878">
    <property type="entry name" value="Znf_CCHC"/>
</dbReference>
<feature type="compositionally biased region" description="Polar residues" evidence="2">
    <location>
        <begin position="294"/>
        <end position="310"/>
    </location>
</feature>
<organism evidence="4 5">
    <name type="scientific">Linum trigynum</name>
    <dbReference type="NCBI Taxonomy" id="586398"/>
    <lineage>
        <taxon>Eukaryota</taxon>
        <taxon>Viridiplantae</taxon>
        <taxon>Streptophyta</taxon>
        <taxon>Embryophyta</taxon>
        <taxon>Tracheophyta</taxon>
        <taxon>Spermatophyta</taxon>
        <taxon>Magnoliopsida</taxon>
        <taxon>eudicotyledons</taxon>
        <taxon>Gunneridae</taxon>
        <taxon>Pentapetalae</taxon>
        <taxon>rosids</taxon>
        <taxon>fabids</taxon>
        <taxon>Malpighiales</taxon>
        <taxon>Linaceae</taxon>
        <taxon>Linum</taxon>
    </lineage>
</organism>
<keyword evidence="1" id="KW-0863">Zinc-finger</keyword>
<keyword evidence="1" id="KW-0479">Metal-binding</keyword>
<proteinExistence type="predicted"/>
<evidence type="ECO:0000313" key="5">
    <source>
        <dbReference type="Proteomes" id="UP001497516"/>
    </source>
</evidence>
<sequence length="462" mass="50324">MDLNNETFLVTCNNDQDYLTALTGGPWVILDHYLLVHPWSPNFRTSDKPHRSVVAWVQFPELPVHFYHREVLFAIGNLIGRTIKLDYHTETLQRGKFARMAIDLDMTKPLPTRIHLDGKWQGVVYENLPHICYGCGKIGHVEDSCPAREKSSELALVIAADGSGKSVEGSSPPEAPAGYGPWMQVTRRSRKSTKAKSGNPPISSPSSGADSGKTAPKSGTKGKTELEMKGKKESKEVQRKETHTSQKGKAIMTEASGPNGKKKGVVIQEWREVGSSEAGSSMGRSMEAQPADMDQTNKPTSTTISAKALQGPNNTKIQIISVPPLLSSCKENQNPNLNRKLSTQRSQKKNPEKMLSAIQNRGISLKSTKKPLQLNSIARDVLKKSKDGSFPITIKDIEELFASSNTKVSAPQTLAAEKMNEVVVEEDHQGNSLKSSVDAFINHGTPAAISQSNPTALNGNPA</sequence>
<accession>A0AAV2GLY9</accession>
<reference evidence="4 5" key="1">
    <citation type="submission" date="2024-04" db="EMBL/GenBank/DDBJ databases">
        <authorList>
            <person name="Fracassetti M."/>
        </authorList>
    </citation>
    <scope>NUCLEOTIDE SEQUENCE [LARGE SCALE GENOMIC DNA]</scope>
</reference>
<dbReference type="EMBL" id="OZ034822">
    <property type="protein sequence ID" value="CAL1410395.1"/>
    <property type="molecule type" value="Genomic_DNA"/>
</dbReference>
<dbReference type="InterPro" id="IPR036875">
    <property type="entry name" value="Znf_CCHC_sf"/>
</dbReference>
<feature type="domain" description="CCHC-type" evidence="3">
    <location>
        <begin position="132"/>
        <end position="146"/>
    </location>
</feature>
<dbReference type="PANTHER" id="PTHR31286">
    <property type="entry name" value="GLYCINE-RICH CELL WALL STRUCTURAL PROTEIN 1.8-LIKE"/>
    <property type="match status" value="1"/>
</dbReference>
<name>A0AAV2GLY9_9ROSI</name>
<feature type="region of interest" description="Disordered" evidence="2">
    <location>
        <begin position="162"/>
        <end position="310"/>
    </location>
</feature>
<protein>
    <recommendedName>
        <fullName evidence="3">CCHC-type domain-containing protein</fullName>
    </recommendedName>
</protein>
<dbReference type="AlphaFoldDB" id="A0AAV2GLY9"/>
<feature type="region of interest" description="Disordered" evidence="2">
    <location>
        <begin position="328"/>
        <end position="353"/>
    </location>
</feature>
<evidence type="ECO:0000259" key="3">
    <source>
        <dbReference type="PROSITE" id="PS50158"/>
    </source>
</evidence>
<dbReference type="InterPro" id="IPR040256">
    <property type="entry name" value="At4g02000-like"/>
</dbReference>
<feature type="compositionally biased region" description="Polar residues" evidence="2">
    <location>
        <begin position="329"/>
        <end position="345"/>
    </location>
</feature>
<dbReference type="SUPFAM" id="SSF57756">
    <property type="entry name" value="Retrovirus zinc finger-like domains"/>
    <property type="match status" value="1"/>
</dbReference>
<dbReference type="PROSITE" id="PS50158">
    <property type="entry name" value="ZF_CCHC"/>
    <property type="match status" value="1"/>
</dbReference>
<keyword evidence="1" id="KW-0862">Zinc</keyword>
<dbReference type="PANTHER" id="PTHR31286:SF99">
    <property type="entry name" value="DUF4283 DOMAIN-CONTAINING PROTEIN"/>
    <property type="match status" value="1"/>
</dbReference>
<evidence type="ECO:0000256" key="2">
    <source>
        <dbReference type="SAM" id="MobiDB-lite"/>
    </source>
</evidence>
<gene>
    <name evidence="4" type="ORF">LTRI10_LOCUS49818</name>
</gene>
<dbReference type="GO" id="GO:0003676">
    <property type="term" value="F:nucleic acid binding"/>
    <property type="evidence" value="ECO:0007669"/>
    <property type="project" value="InterPro"/>
</dbReference>
<evidence type="ECO:0000313" key="4">
    <source>
        <dbReference type="EMBL" id="CAL1410395.1"/>
    </source>
</evidence>
<feature type="compositionally biased region" description="Basic and acidic residues" evidence="2">
    <location>
        <begin position="222"/>
        <end position="244"/>
    </location>
</feature>
<evidence type="ECO:0000256" key="1">
    <source>
        <dbReference type="PROSITE-ProRule" id="PRU00047"/>
    </source>
</evidence>
<dbReference type="Proteomes" id="UP001497516">
    <property type="component" value="Chromosome 9"/>
</dbReference>
<dbReference type="Pfam" id="PF14111">
    <property type="entry name" value="DUF4283"/>
    <property type="match status" value="1"/>
</dbReference>
<dbReference type="InterPro" id="IPR025558">
    <property type="entry name" value="DUF4283"/>
</dbReference>
<keyword evidence="5" id="KW-1185">Reference proteome</keyword>